<dbReference type="EMBL" id="DVFW01000025">
    <property type="protein sequence ID" value="HIQ80589.1"/>
    <property type="molecule type" value="Genomic_DNA"/>
</dbReference>
<reference evidence="2" key="2">
    <citation type="journal article" date="2021" name="PeerJ">
        <title>Extensive microbial diversity within the chicken gut microbiome revealed by metagenomics and culture.</title>
        <authorList>
            <person name="Gilroy R."/>
            <person name="Ravi A."/>
            <person name="Getino M."/>
            <person name="Pursley I."/>
            <person name="Horton D.L."/>
            <person name="Alikhan N.F."/>
            <person name="Baker D."/>
            <person name="Gharbi K."/>
            <person name="Hall N."/>
            <person name="Watson M."/>
            <person name="Adriaenssens E.M."/>
            <person name="Foster-Nyarko E."/>
            <person name="Jarju S."/>
            <person name="Secka A."/>
            <person name="Antonio M."/>
            <person name="Oren A."/>
            <person name="Chaudhuri R.R."/>
            <person name="La Ragione R."/>
            <person name="Hildebrand F."/>
            <person name="Pallen M.J."/>
        </authorList>
    </citation>
    <scope>NUCLEOTIDE SEQUENCE</scope>
    <source>
        <strain evidence="2">ChiSjej1B19-3389</strain>
    </source>
</reference>
<accession>A0A9D0ZHX0</accession>
<reference evidence="2" key="1">
    <citation type="submission" date="2020-10" db="EMBL/GenBank/DDBJ databases">
        <authorList>
            <person name="Gilroy R."/>
        </authorList>
    </citation>
    <scope>NUCLEOTIDE SEQUENCE</scope>
    <source>
        <strain evidence="2">ChiSjej1B19-3389</strain>
    </source>
</reference>
<dbReference type="Proteomes" id="UP000886787">
    <property type="component" value="Unassembled WGS sequence"/>
</dbReference>
<evidence type="ECO:0000259" key="1">
    <source>
        <dbReference type="Pfam" id="PF12728"/>
    </source>
</evidence>
<name>A0A9D0ZHX0_9FIRM</name>
<evidence type="ECO:0000313" key="3">
    <source>
        <dbReference type="Proteomes" id="UP000886787"/>
    </source>
</evidence>
<sequence>MKENAINWDDVPDIITKDQLYRICHISKSTALYLLQSGKIPCEYTGRKTRCYKIKKEDVIAYLENRKVFPESYSAPAGWYKGDYTVQLEEQVPKIVLEHLRLYYTELLSGYPDVLTTQAVSKITGYGKTSINNWCNQGYIKSFRKNNVNHIPKVYLVEFFCSTYFRTITRKSPWHIRTLQGFSSWRKIRDLHTADGEGGA</sequence>
<evidence type="ECO:0000313" key="2">
    <source>
        <dbReference type="EMBL" id="HIQ80589.1"/>
    </source>
</evidence>
<protein>
    <submittedName>
        <fullName evidence="2">Helix-turn-helix domain-containing protein</fullName>
    </submittedName>
</protein>
<dbReference type="InterPro" id="IPR041657">
    <property type="entry name" value="HTH_17"/>
</dbReference>
<dbReference type="AlphaFoldDB" id="A0A9D0ZHX0"/>
<organism evidence="2 3">
    <name type="scientific">Candidatus Scatavimonas merdigallinarum</name>
    <dbReference type="NCBI Taxonomy" id="2840914"/>
    <lineage>
        <taxon>Bacteria</taxon>
        <taxon>Bacillati</taxon>
        <taxon>Bacillota</taxon>
        <taxon>Clostridia</taxon>
        <taxon>Eubacteriales</taxon>
        <taxon>Oscillospiraceae</taxon>
        <taxon>Oscillospiraceae incertae sedis</taxon>
        <taxon>Candidatus Scatavimonas</taxon>
    </lineage>
</organism>
<proteinExistence type="predicted"/>
<feature type="domain" description="Helix-turn-helix" evidence="1">
    <location>
        <begin position="19"/>
        <end position="66"/>
    </location>
</feature>
<gene>
    <name evidence="2" type="ORF">IAD32_04800</name>
</gene>
<dbReference type="Pfam" id="PF12728">
    <property type="entry name" value="HTH_17"/>
    <property type="match status" value="1"/>
</dbReference>
<comment type="caution">
    <text evidence="2">The sequence shown here is derived from an EMBL/GenBank/DDBJ whole genome shotgun (WGS) entry which is preliminary data.</text>
</comment>